<dbReference type="GO" id="GO:0045184">
    <property type="term" value="P:establishment of protein localization"/>
    <property type="evidence" value="ECO:0007669"/>
    <property type="project" value="TreeGrafter"/>
</dbReference>
<comment type="subcellular location">
    <subcellularLocation>
        <location evidence="1">Cell membrane</location>
    </subcellularLocation>
    <subcellularLocation>
        <location evidence="2">Cytoplasm</location>
        <location evidence="2">Cytoskeleton</location>
        <location evidence="2">Cilium axoneme</location>
    </subcellularLocation>
</comment>
<evidence type="ECO:0000256" key="10">
    <source>
        <dbReference type="ARBA" id="ARBA00023136"/>
    </source>
</evidence>
<keyword evidence="15" id="KW-1185">Reference proteome</keyword>
<keyword evidence="12" id="KW-0966">Cell projection</keyword>
<keyword evidence="7" id="KW-0677">Repeat</keyword>
<dbReference type="GO" id="GO:0044782">
    <property type="term" value="P:cilium organization"/>
    <property type="evidence" value="ECO:0007669"/>
    <property type="project" value="TreeGrafter"/>
</dbReference>
<comment type="similarity">
    <text evidence="3">Belongs to the WD repeat fritz family.</text>
</comment>
<evidence type="ECO:0000256" key="1">
    <source>
        <dbReference type="ARBA" id="ARBA00004236"/>
    </source>
</evidence>
<evidence type="ECO:0000256" key="11">
    <source>
        <dbReference type="ARBA" id="ARBA00023212"/>
    </source>
</evidence>
<keyword evidence="10" id="KW-0472">Membrane</keyword>
<dbReference type="GO" id="GO:0005886">
    <property type="term" value="C:plasma membrane"/>
    <property type="evidence" value="ECO:0007669"/>
    <property type="project" value="UniProtKB-SubCell"/>
</dbReference>
<feature type="region of interest" description="Disordered" evidence="13">
    <location>
        <begin position="603"/>
        <end position="641"/>
    </location>
</feature>
<dbReference type="OrthoDB" id="10013020at2759"/>
<evidence type="ECO:0000256" key="7">
    <source>
        <dbReference type="ARBA" id="ARBA00022737"/>
    </source>
</evidence>
<comment type="caution">
    <text evidence="14">The sequence shown here is derived from an EMBL/GenBank/DDBJ whole genome shotgun (WGS) entry which is preliminary data.</text>
</comment>
<dbReference type="InterPro" id="IPR001680">
    <property type="entry name" value="WD40_rpt"/>
</dbReference>
<evidence type="ECO:0000256" key="6">
    <source>
        <dbReference type="ARBA" id="ARBA00022574"/>
    </source>
</evidence>
<evidence type="ECO:0000313" key="15">
    <source>
        <dbReference type="Proteomes" id="UP000291343"/>
    </source>
</evidence>
<dbReference type="Gene3D" id="2.130.10.10">
    <property type="entry name" value="YVTN repeat-like/Quinoprotein amine dehydrogenase"/>
    <property type="match status" value="1"/>
</dbReference>
<keyword evidence="4" id="KW-1003">Cell membrane</keyword>
<dbReference type="InParanoid" id="A0A482XQP8"/>
<reference evidence="14 15" key="1">
    <citation type="journal article" date="2017" name="Gigascience">
        <title>Genome sequence of the small brown planthopper, Laodelphax striatellus.</title>
        <authorList>
            <person name="Zhu J."/>
            <person name="Jiang F."/>
            <person name="Wang X."/>
            <person name="Yang P."/>
            <person name="Bao Y."/>
            <person name="Zhao W."/>
            <person name="Wang W."/>
            <person name="Lu H."/>
            <person name="Wang Q."/>
            <person name="Cui N."/>
            <person name="Li J."/>
            <person name="Chen X."/>
            <person name="Luo L."/>
            <person name="Yu J."/>
            <person name="Kang L."/>
            <person name="Cui F."/>
        </authorList>
    </citation>
    <scope>NUCLEOTIDE SEQUENCE [LARGE SCALE GENOMIC DNA]</scope>
    <source>
        <strain evidence="14">Lst14</strain>
    </source>
</reference>
<dbReference type="InterPro" id="IPR036322">
    <property type="entry name" value="WD40_repeat_dom_sf"/>
</dbReference>
<keyword evidence="5" id="KW-0963">Cytoplasm</keyword>
<dbReference type="GO" id="GO:0007399">
    <property type="term" value="P:nervous system development"/>
    <property type="evidence" value="ECO:0007669"/>
    <property type="project" value="TreeGrafter"/>
</dbReference>
<evidence type="ECO:0000256" key="2">
    <source>
        <dbReference type="ARBA" id="ARBA00004430"/>
    </source>
</evidence>
<keyword evidence="6" id="KW-0853">WD repeat</keyword>
<dbReference type="PANTHER" id="PTHR13667">
    <property type="entry name" value="HOMOLOC-13"/>
    <property type="match status" value="1"/>
</dbReference>
<keyword evidence="9" id="KW-0969">Cilium</keyword>
<evidence type="ECO:0000256" key="12">
    <source>
        <dbReference type="ARBA" id="ARBA00023273"/>
    </source>
</evidence>
<name>A0A482XQP8_LAOST</name>
<evidence type="ECO:0000256" key="9">
    <source>
        <dbReference type="ARBA" id="ARBA00023069"/>
    </source>
</evidence>
<keyword evidence="11" id="KW-0206">Cytoskeleton</keyword>
<protein>
    <recommendedName>
        <fullName evidence="16">WD repeat-containing and planar cell polarity effector protein fritz</fullName>
    </recommendedName>
</protein>
<dbReference type="SMR" id="A0A482XQP8"/>
<dbReference type="GO" id="GO:0097541">
    <property type="term" value="C:axonemal basal plate"/>
    <property type="evidence" value="ECO:0007669"/>
    <property type="project" value="TreeGrafter"/>
</dbReference>
<organism evidence="14 15">
    <name type="scientific">Laodelphax striatellus</name>
    <name type="common">Small brown planthopper</name>
    <name type="synonym">Delphax striatella</name>
    <dbReference type="NCBI Taxonomy" id="195883"/>
    <lineage>
        <taxon>Eukaryota</taxon>
        <taxon>Metazoa</taxon>
        <taxon>Ecdysozoa</taxon>
        <taxon>Arthropoda</taxon>
        <taxon>Hexapoda</taxon>
        <taxon>Insecta</taxon>
        <taxon>Pterygota</taxon>
        <taxon>Neoptera</taxon>
        <taxon>Paraneoptera</taxon>
        <taxon>Hemiptera</taxon>
        <taxon>Auchenorrhyncha</taxon>
        <taxon>Fulgoroidea</taxon>
        <taxon>Delphacidae</taxon>
        <taxon>Criomorphinae</taxon>
        <taxon>Laodelphax</taxon>
    </lineage>
</organism>
<dbReference type="STRING" id="195883.A0A482XQP8"/>
<dbReference type="FunCoup" id="A0A482XQP8">
    <property type="interactions" value="218"/>
</dbReference>
<evidence type="ECO:0008006" key="16">
    <source>
        <dbReference type="Google" id="ProtNLM"/>
    </source>
</evidence>
<accession>A0A482XQP8</accession>
<gene>
    <name evidence="14" type="ORF">LSTR_LSTR006239</name>
</gene>
<dbReference type="PANTHER" id="PTHR13667:SF5">
    <property type="entry name" value="WD REPEAT-CONTAINING AND PLANAR CELL POLARITY EFFECTOR PROTEIN FRITZ HOMOLOG"/>
    <property type="match status" value="1"/>
</dbReference>
<proteinExistence type="inferred from homology"/>
<evidence type="ECO:0000256" key="13">
    <source>
        <dbReference type="SAM" id="MobiDB-lite"/>
    </source>
</evidence>
<evidence type="ECO:0000256" key="4">
    <source>
        <dbReference type="ARBA" id="ARBA00022475"/>
    </source>
</evidence>
<dbReference type="InterPro" id="IPR015943">
    <property type="entry name" value="WD40/YVTN_repeat-like_dom_sf"/>
</dbReference>
<dbReference type="SMART" id="SM00320">
    <property type="entry name" value="WD40"/>
    <property type="match status" value="2"/>
</dbReference>
<evidence type="ECO:0000313" key="14">
    <source>
        <dbReference type="EMBL" id="RZF48272.1"/>
    </source>
</evidence>
<dbReference type="InterPro" id="IPR024511">
    <property type="entry name" value="Frtz"/>
</dbReference>
<sequence length="786" mass="87865">MLTLLGEVHFWTLKDSNCIRDTDFGAFRYHDKKSCTENILFAGKKGFTEKRNVVWSPGNKRPVRLKDSLKEFEEYLDTLRVVWREWRDCTTLQLMFNTGLIANITLSSISGDVREITFDKYMVGKLQSEYVADVVVSNTHALCSYNDNQITVVNFMKPSLKRGVARKWGQLDAKHHIVELAGPSGRRLERKLSINTAGDMVLIWWRCTRDEVYPWSPVVKDQDRANVHVYSLRGTKAELLCYYRTEFDPVCVVFSQVQPNVINSVEQKISRKGEVTVERCTYEITKNRLQRSSVTSIPLQTHVCCVAFSPDDSKLLLGCIDGSLVLFDDGQGSTHLVKAAFIPTLVCWHPDGALIIVANERCQLQCFDCALACVKIQLVGEDLMPSVLLDLSVYFRHQPTLLHIGWNKKSDALLCPSATAIQDGFLLLLFERGPLAVLKLIGGGGMLNDVHNQGLTSDAMISQYLNVGQADRAVNLLLSLNWDLAGYACLASLHRIVNHLLRLPLTPDREVQLETALGSFHVPARPLSHSTEMEFADPVRDLTRRFFHHLLRYRIFDKAFRLAIDLNEYDLFMDLHHYARSIGDTAMADAALEKADQVSDCSSHSESSDCDCDRSSCSCSTGSSSSVGRRGRGGGGGVGGVGRVMTSVPPPLPVVHKSLQQQLHDSNPRQKVKFSDTVTHITVQEELSGLSEEEERRINTVGLPPVFGCPPPLPPYIPFPRTLKSTAPPDSNFHYQLFNTNTSVPRPTLNTAPQFKDYLGTAPSTLANDRDEEENDTIKVVHFGVV</sequence>
<feature type="compositionally biased region" description="Low complexity" evidence="13">
    <location>
        <begin position="615"/>
        <end position="628"/>
    </location>
</feature>
<dbReference type="SUPFAM" id="SSF50978">
    <property type="entry name" value="WD40 repeat-like"/>
    <property type="match status" value="1"/>
</dbReference>
<evidence type="ECO:0000256" key="5">
    <source>
        <dbReference type="ARBA" id="ARBA00022490"/>
    </source>
</evidence>
<evidence type="ECO:0000256" key="3">
    <source>
        <dbReference type="ARBA" id="ARBA00006059"/>
    </source>
</evidence>
<evidence type="ECO:0000256" key="8">
    <source>
        <dbReference type="ARBA" id="ARBA00022794"/>
    </source>
</evidence>
<dbReference type="Pfam" id="PF11768">
    <property type="entry name" value="Frtz"/>
    <property type="match status" value="1"/>
</dbReference>
<dbReference type="Proteomes" id="UP000291343">
    <property type="component" value="Unassembled WGS sequence"/>
</dbReference>
<keyword evidence="8" id="KW-0970">Cilium biogenesis/degradation</keyword>
<dbReference type="AlphaFoldDB" id="A0A482XQP8"/>
<dbReference type="EMBL" id="QKKF02002619">
    <property type="protein sequence ID" value="RZF48272.1"/>
    <property type="molecule type" value="Genomic_DNA"/>
</dbReference>